<gene>
    <name evidence="2" type="ORF">DQK91_11335</name>
    <name evidence="1" type="ORF">E8L03_11865</name>
</gene>
<evidence type="ECO:0000313" key="1">
    <source>
        <dbReference type="EMBL" id="QJT09588.1"/>
    </source>
</evidence>
<evidence type="ECO:0000313" key="4">
    <source>
        <dbReference type="Proteomes" id="UP000503251"/>
    </source>
</evidence>
<proteinExistence type="predicted"/>
<dbReference type="Proteomes" id="UP000434052">
    <property type="component" value="Unassembled WGS sequence"/>
</dbReference>
<dbReference type="EMBL" id="QMIF01000006">
    <property type="protein sequence ID" value="TVM33799.1"/>
    <property type="molecule type" value="Genomic_DNA"/>
</dbReference>
<name>A0A6P1ZHB0_9BACT</name>
<keyword evidence="4" id="KW-1185">Reference proteome</keyword>
<dbReference type="AlphaFoldDB" id="A0A6P1ZHB0"/>
<dbReference type="Proteomes" id="UP000503251">
    <property type="component" value="Chromosome"/>
</dbReference>
<reference evidence="1 4" key="2">
    <citation type="submission" date="2019-04" db="EMBL/GenBank/DDBJ databases">
        <title>Isolation and culture of sulfate reducing bacteria from the cold seep of the South China Sea.</title>
        <authorList>
            <person name="Sun C."/>
            <person name="Liu R."/>
        </authorList>
    </citation>
    <scope>NUCLEOTIDE SEQUENCE [LARGE SCALE GENOMIC DNA]</scope>
    <source>
        <strain evidence="1 4">CS1</strain>
    </source>
</reference>
<reference evidence="2 3" key="1">
    <citation type="submission" date="2018-06" db="EMBL/GenBank/DDBJ databases">
        <title>Complete genome of Desulfovibrio marinus P48SEP.</title>
        <authorList>
            <person name="Crispim J.S."/>
            <person name="Vidigal P.M.P."/>
            <person name="Silva L.C.F."/>
            <person name="Araujo L.C."/>
            <person name="Laguardia C.N."/>
            <person name="Dias R.S."/>
            <person name="Sousa M.P."/>
            <person name="Paula S.O."/>
            <person name="Silva C."/>
        </authorList>
    </citation>
    <scope>NUCLEOTIDE SEQUENCE [LARGE SCALE GENOMIC DNA]</scope>
    <source>
        <strain evidence="2 3">P48SEP</strain>
    </source>
</reference>
<protein>
    <submittedName>
        <fullName evidence="2">Uncharacterized protein</fullName>
    </submittedName>
</protein>
<dbReference type="EMBL" id="CP039543">
    <property type="protein sequence ID" value="QJT09588.1"/>
    <property type="molecule type" value="Genomic_DNA"/>
</dbReference>
<organism evidence="2 3">
    <name type="scientific">Oceanidesulfovibrio marinus</name>
    <dbReference type="NCBI Taxonomy" id="370038"/>
    <lineage>
        <taxon>Bacteria</taxon>
        <taxon>Pseudomonadati</taxon>
        <taxon>Thermodesulfobacteriota</taxon>
        <taxon>Desulfovibrionia</taxon>
        <taxon>Desulfovibrionales</taxon>
        <taxon>Desulfovibrionaceae</taxon>
        <taxon>Oceanidesulfovibrio</taxon>
    </lineage>
</organism>
<sequence>MGYFDAGAGGLPASPAHPLLVNEALAQRLWGVSGDPDERALDELHERIAAAVARTPEFPKQPLALQLPAHDTGEVDCLLRYRVLGHTAGLCLDSADDT</sequence>
<evidence type="ECO:0000313" key="3">
    <source>
        <dbReference type="Proteomes" id="UP000434052"/>
    </source>
</evidence>
<evidence type="ECO:0000313" key="2">
    <source>
        <dbReference type="EMBL" id="TVM33799.1"/>
    </source>
</evidence>
<dbReference type="RefSeq" id="WP_144305465.1">
    <property type="nucleotide sequence ID" value="NZ_CP039543.1"/>
</dbReference>
<dbReference type="OrthoDB" id="9867964at2"/>
<accession>A0A6P1ZHB0</accession>